<dbReference type="InterPro" id="IPR022877">
    <property type="entry name" value="UPF0173"/>
</dbReference>
<dbReference type="GO" id="GO:0016787">
    <property type="term" value="F:hydrolase activity"/>
    <property type="evidence" value="ECO:0007669"/>
    <property type="project" value="UniProtKB-UniRule"/>
</dbReference>
<comment type="catalytic activity">
    <reaction evidence="4">
        <text>3',5'-cyclic UMP + H2O = UMP + H(+)</text>
        <dbReference type="Rhea" id="RHEA:70575"/>
        <dbReference type="ChEBI" id="CHEBI:15377"/>
        <dbReference type="ChEBI" id="CHEBI:15378"/>
        <dbReference type="ChEBI" id="CHEBI:57865"/>
        <dbReference type="ChEBI" id="CHEBI:184387"/>
    </reaction>
    <physiologicalReaction direction="left-to-right" evidence="4">
        <dbReference type="Rhea" id="RHEA:70576"/>
    </physiologicalReaction>
</comment>
<gene>
    <name evidence="7" type="ORF">EI981_16145</name>
</gene>
<dbReference type="Pfam" id="PF12706">
    <property type="entry name" value="Lactamase_B_2"/>
    <property type="match status" value="1"/>
</dbReference>
<evidence type="ECO:0000259" key="6">
    <source>
        <dbReference type="SMART" id="SM00849"/>
    </source>
</evidence>
<reference evidence="8" key="1">
    <citation type="submission" date="2018-12" db="EMBL/GenBank/DDBJ databases">
        <title>Complete genome sequence of Paenibacillus sp. MBLB1234.</title>
        <authorList>
            <person name="Nam Y.-D."/>
            <person name="Kang J."/>
            <person name="Chung W.-H."/>
            <person name="Park Y.S."/>
        </authorList>
    </citation>
    <scope>NUCLEOTIDE SEQUENCE [LARGE SCALE GENOMIC DNA]</scope>
    <source>
        <strain evidence="8">MBLB1234</strain>
    </source>
</reference>
<protein>
    <recommendedName>
        <fullName evidence="5">UPF0173 metal-dependent hydrolase EI981_16145</fullName>
    </recommendedName>
</protein>
<dbReference type="AlphaFoldDB" id="A0A3S9UZQ7"/>
<dbReference type="SUPFAM" id="SSF56281">
    <property type="entry name" value="Metallo-hydrolase/oxidoreductase"/>
    <property type="match status" value="1"/>
</dbReference>
<dbReference type="EMBL" id="CP034346">
    <property type="protein sequence ID" value="AZS15815.1"/>
    <property type="molecule type" value="Genomic_DNA"/>
</dbReference>
<dbReference type="NCBIfam" id="NF001911">
    <property type="entry name" value="PRK00685.1"/>
    <property type="match status" value="1"/>
</dbReference>
<evidence type="ECO:0000256" key="2">
    <source>
        <dbReference type="ARBA" id="ARBA00034221"/>
    </source>
</evidence>
<dbReference type="Gene3D" id="3.60.15.10">
    <property type="entry name" value="Ribonuclease Z/Hydroxyacylglutathione hydrolase-like"/>
    <property type="match status" value="1"/>
</dbReference>
<dbReference type="InterPro" id="IPR036866">
    <property type="entry name" value="RibonucZ/Hydroxyglut_hydro"/>
</dbReference>
<evidence type="ECO:0000256" key="1">
    <source>
        <dbReference type="ARBA" id="ARBA00022801"/>
    </source>
</evidence>
<evidence type="ECO:0000313" key="7">
    <source>
        <dbReference type="EMBL" id="AZS15815.1"/>
    </source>
</evidence>
<sequence>MKLTYLGHSCVYLDTGDYRLIIDPFLTGNPKAAAVAEDIDVDYILLTHGHSDHIGDAEAIARRTGATIVAIVELADFFEQRGLKATGMNLGGSYNFPFGKLTFTPALHSSSVEVNGTNVYLGVAAGIVLNINGFTVYHCGDTALFSDMKLIGSKHKIDLAFIPIGDFFTMGPEDALLAAEWIGAKHVVPVHYDTFGIIKQDGTQFAHQLQKLGISGHALLPGESLDKTQLER</sequence>
<evidence type="ECO:0000256" key="4">
    <source>
        <dbReference type="ARBA" id="ARBA00048505"/>
    </source>
</evidence>
<organism evidence="7 8">
    <name type="scientific">Paenibacillus lutimineralis</name>
    <dbReference type="NCBI Taxonomy" id="2707005"/>
    <lineage>
        <taxon>Bacteria</taxon>
        <taxon>Bacillati</taxon>
        <taxon>Bacillota</taxon>
        <taxon>Bacilli</taxon>
        <taxon>Bacillales</taxon>
        <taxon>Paenibacillaceae</taxon>
        <taxon>Paenibacillus</taxon>
    </lineage>
</organism>
<accession>A0A3S9UZQ7</accession>
<evidence type="ECO:0000313" key="8">
    <source>
        <dbReference type="Proteomes" id="UP000270678"/>
    </source>
</evidence>
<feature type="domain" description="Metallo-beta-lactamase" evidence="6">
    <location>
        <begin position="7"/>
        <end position="191"/>
    </location>
</feature>
<keyword evidence="8" id="KW-1185">Reference proteome</keyword>
<evidence type="ECO:0000256" key="3">
    <source>
        <dbReference type="ARBA" id="ARBA00034301"/>
    </source>
</evidence>
<dbReference type="OrthoDB" id="9789133at2"/>
<dbReference type="InterPro" id="IPR050114">
    <property type="entry name" value="UPF0173_UPF0282_UlaG_hydrolase"/>
</dbReference>
<dbReference type="RefSeq" id="WP_126999827.1">
    <property type="nucleotide sequence ID" value="NZ_CP034346.1"/>
</dbReference>
<comment type="catalytic activity">
    <reaction evidence="2">
        <text>3',5'-cyclic CMP + H2O = CMP + H(+)</text>
        <dbReference type="Rhea" id="RHEA:72675"/>
        <dbReference type="ChEBI" id="CHEBI:15377"/>
        <dbReference type="ChEBI" id="CHEBI:15378"/>
        <dbReference type="ChEBI" id="CHEBI:58003"/>
        <dbReference type="ChEBI" id="CHEBI:60377"/>
    </reaction>
    <physiologicalReaction direction="left-to-right" evidence="2">
        <dbReference type="Rhea" id="RHEA:72676"/>
    </physiologicalReaction>
</comment>
<dbReference type="PANTHER" id="PTHR43546:SF3">
    <property type="entry name" value="UPF0173 METAL-DEPENDENT HYDROLASE MJ1163"/>
    <property type="match status" value="1"/>
</dbReference>
<dbReference type="KEGG" id="plut:EI981_16145"/>
<comment type="similarity">
    <text evidence="5">Belongs to the UPF0173 family.</text>
</comment>
<proteinExistence type="inferred from homology"/>
<evidence type="ECO:0000256" key="5">
    <source>
        <dbReference type="HAMAP-Rule" id="MF_00457"/>
    </source>
</evidence>
<dbReference type="Proteomes" id="UP000270678">
    <property type="component" value="Chromosome"/>
</dbReference>
<dbReference type="InterPro" id="IPR001279">
    <property type="entry name" value="Metallo-B-lactamas"/>
</dbReference>
<keyword evidence="1 5" id="KW-0378">Hydrolase</keyword>
<name>A0A3S9UZQ7_9BACL</name>
<dbReference type="SMART" id="SM00849">
    <property type="entry name" value="Lactamase_B"/>
    <property type="match status" value="1"/>
</dbReference>
<comment type="function">
    <text evidence="3">Counteracts the endogenous Pycsar antiviral defense system. Phosphodiesterase that enables metal-dependent hydrolysis of host cyclic nucleotide Pycsar defense signals such as cCMP and cUMP.</text>
</comment>
<dbReference type="PANTHER" id="PTHR43546">
    <property type="entry name" value="UPF0173 METAL-DEPENDENT HYDROLASE MJ1163-RELATED"/>
    <property type="match status" value="1"/>
</dbReference>
<dbReference type="HAMAP" id="MF_00457">
    <property type="entry name" value="UPF0173"/>
    <property type="match status" value="1"/>
</dbReference>